<reference evidence="3" key="1">
    <citation type="submission" date="2016-11" db="EMBL/GenBank/DDBJ databases">
        <authorList>
            <person name="Varghese N."/>
            <person name="Submissions S."/>
        </authorList>
    </citation>
    <scope>NUCLEOTIDE SEQUENCE [LARGE SCALE GENOMIC DNA]</scope>
    <source>
        <strain evidence="3">DSM 16219</strain>
    </source>
</reference>
<protein>
    <submittedName>
        <fullName evidence="2">Uncharacterized protein</fullName>
    </submittedName>
</protein>
<feature type="transmembrane region" description="Helical" evidence="1">
    <location>
        <begin position="6"/>
        <end position="26"/>
    </location>
</feature>
<sequence length="129" mass="15040">MKYIAIGVFLNVLYFFTFVLMEKFAVRTESMASNSLDEQPKHLPAEQKQSSTPARFFRNLFHFVWIVCALLLAFWATSEFPKLEWSMDNITSYESIGCLLIVFEIFSAIAIGCSHFMSRFKKPDFWGRL</sequence>
<gene>
    <name evidence="2" type="ORF">SAMN02745216_05278</name>
</gene>
<keyword evidence="3" id="KW-1185">Reference proteome</keyword>
<evidence type="ECO:0000313" key="2">
    <source>
        <dbReference type="EMBL" id="SHL50599.1"/>
    </source>
</evidence>
<dbReference type="Proteomes" id="UP000183994">
    <property type="component" value="Unassembled WGS sequence"/>
</dbReference>
<proteinExistence type="predicted"/>
<accession>A0A1M7B7J3</accession>
<name>A0A1M7B7J3_9BACT</name>
<feature type="transmembrane region" description="Helical" evidence="1">
    <location>
        <begin position="96"/>
        <end position="118"/>
    </location>
</feature>
<organism evidence="2 3">
    <name type="scientific">Desulfatibacillum alkenivorans DSM 16219</name>
    <dbReference type="NCBI Taxonomy" id="1121393"/>
    <lineage>
        <taxon>Bacteria</taxon>
        <taxon>Pseudomonadati</taxon>
        <taxon>Thermodesulfobacteriota</taxon>
        <taxon>Desulfobacteria</taxon>
        <taxon>Desulfobacterales</taxon>
        <taxon>Desulfatibacillaceae</taxon>
        <taxon>Desulfatibacillum</taxon>
    </lineage>
</organism>
<keyword evidence="1" id="KW-0472">Membrane</keyword>
<dbReference type="STRING" id="1121393.SAMN02745216_05278"/>
<dbReference type="AlphaFoldDB" id="A0A1M7B7J3"/>
<dbReference type="RefSeq" id="WP_073479221.1">
    <property type="nucleotide sequence ID" value="NZ_FQZU01000082.1"/>
</dbReference>
<feature type="transmembrane region" description="Helical" evidence="1">
    <location>
        <begin position="56"/>
        <end position="76"/>
    </location>
</feature>
<dbReference type="EMBL" id="FQZU01000082">
    <property type="protein sequence ID" value="SHL50599.1"/>
    <property type="molecule type" value="Genomic_DNA"/>
</dbReference>
<evidence type="ECO:0000256" key="1">
    <source>
        <dbReference type="SAM" id="Phobius"/>
    </source>
</evidence>
<evidence type="ECO:0000313" key="3">
    <source>
        <dbReference type="Proteomes" id="UP000183994"/>
    </source>
</evidence>
<keyword evidence="1" id="KW-1133">Transmembrane helix</keyword>
<keyword evidence="1" id="KW-0812">Transmembrane</keyword>